<dbReference type="InterPro" id="IPR009057">
    <property type="entry name" value="Homeodomain-like_sf"/>
</dbReference>
<dbReference type="PROSITE" id="PS00041">
    <property type="entry name" value="HTH_ARAC_FAMILY_1"/>
    <property type="match status" value="1"/>
</dbReference>
<evidence type="ECO:0000256" key="1">
    <source>
        <dbReference type="ARBA" id="ARBA00023015"/>
    </source>
</evidence>
<evidence type="ECO:0000313" key="6">
    <source>
        <dbReference type="EMBL" id="PTL60724.1"/>
    </source>
</evidence>
<dbReference type="AlphaFoldDB" id="A0A2T4UNC7"/>
<dbReference type="GO" id="GO:0000976">
    <property type="term" value="F:transcription cis-regulatory region binding"/>
    <property type="evidence" value="ECO:0007669"/>
    <property type="project" value="TreeGrafter"/>
</dbReference>
<keyword evidence="2" id="KW-0238">DNA-binding</keyword>
<dbReference type="PANTHER" id="PTHR47894">
    <property type="entry name" value="HTH-TYPE TRANSCRIPTIONAL REGULATOR GADX"/>
    <property type="match status" value="1"/>
</dbReference>
<accession>A0A2T4UNC7</accession>
<feature type="region of interest" description="Disordered" evidence="4">
    <location>
        <begin position="89"/>
        <end position="113"/>
    </location>
</feature>
<gene>
    <name evidence="6" type="ORF">C7Y72_05635</name>
</gene>
<comment type="caution">
    <text evidence="6">The sequence shown here is derived from an EMBL/GenBank/DDBJ whole genome shotgun (WGS) entry which is preliminary data.</text>
</comment>
<dbReference type="InterPro" id="IPR020449">
    <property type="entry name" value="Tscrpt_reg_AraC-type_HTH"/>
</dbReference>
<evidence type="ECO:0000256" key="4">
    <source>
        <dbReference type="SAM" id="MobiDB-lite"/>
    </source>
</evidence>
<evidence type="ECO:0000256" key="3">
    <source>
        <dbReference type="ARBA" id="ARBA00023163"/>
    </source>
</evidence>
<dbReference type="GO" id="GO:0005829">
    <property type="term" value="C:cytosol"/>
    <property type="evidence" value="ECO:0007669"/>
    <property type="project" value="TreeGrafter"/>
</dbReference>
<reference evidence="6 7" key="1">
    <citation type="submission" date="2018-03" db="EMBL/GenBank/DDBJ databases">
        <title>Aquarubrobacter algicola gen. nov., sp. nov., a novel actinobacterium isolated from shallow eutrophic lake during the end of cyanobacterial harmful algal blooms.</title>
        <authorList>
            <person name="Chun S.J."/>
        </authorList>
    </citation>
    <scope>NUCLEOTIDE SEQUENCE [LARGE SCALE GENOMIC DNA]</scope>
    <source>
        <strain evidence="6 7">Seoho-28</strain>
    </source>
</reference>
<dbReference type="PANTHER" id="PTHR47894:SF4">
    <property type="entry name" value="HTH-TYPE TRANSCRIPTIONAL REGULATOR GADX"/>
    <property type="match status" value="1"/>
</dbReference>
<keyword evidence="1" id="KW-0805">Transcription regulation</keyword>
<keyword evidence="3" id="KW-0804">Transcription</keyword>
<organism evidence="6 7">
    <name type="scientific">Paraconexibacter algicola</name>
    <dbReference type="NCBI Taxonomy" id="2133960"/>
    <lineage>
        <taxon>Bacteria</taxon>
        <taxon>Bacillati</taxon>
        <taxon>Actinomycetota</taxon>
        <taxon>Thermoleophilia</taxon>
        <taxon>Solirubrobacterales</taxon>
        <taxon>Paraconexibacteraceae</taxon>
        <taxon>Paraconexibacter</taxon>
    </lineage>
</organism>
<dbReference type="Pfam" id="PF12833">
    <property type="entry name" value="HTH_18"/>
    <property type="match status" value="1"/>
</dbReference>
<evidence type="ECO:0000259" key="5">
    <source>
        <dbReference type="PROSITE" id="PS01124"/>
    </source>
</evidence>
<name>A0A2T4UNC7_9ACTN</name>
<sequence>MERLGERLGEPDLQIHDIAADTFASRRQIQRVMEEQDTTFRAELAKIRMDRAAELLASTTLPVREVAARVGYRQPAQFAKAFRLRHGSAPSAYRGEHGHGHRNGYGLVRSTAA</sequence>
<evidence type="ECO:0000313" key="7">
    <source>
        <dbReference type="Proteomes" id="UP000240739"/>
    </source>
</evidence>
<dbReference type="PROSITE" id="PS01124">
    <property type="entry name" value="HTH_ARAC_FAMILY_2"/>
    <property type="match status" value="1"/>
</dbReference>
<dbReference type="SUPFAM" id="SSF46689">
    <property type="entry name" value="Homeodomain-like"/>
    <property type="match status" value="1"/>
</dbReference>
<dbReference type="InterPro" id="IPR018060">
    <property type="entry name" value="HTH_AraC"/>
</dbReference>
<dbReference type="PRINTS" id="PR00032">
    <property type="entry name" value="HTHARAC"/>
</dbReference>
<dbReference type="InterPro" id="IPR018062">
    <property type="entry name" value="HTH_AraC-typ_CS"/>
</dbReference>
<dbReference type="GO" id="GO:0003700">
    <property type="term" value="F:DNA-binding transcription factor activity"/>
    <property type="evidence" value="ECO:0007669"/>
    <property type="project" value="InterPro"/>
</dbReference>
<dbReference type="SMART" id="SM00342">
    <property type="entry name" value="HTH_ARAC"/>
    <property type="match status" value="1"/>
</dbReference>
<dbReference type="Proteomes" id="UP000240739">
    <property type="component" value="Unassembled WGS sequence"/>
</dbReference>
<dbReference type="Gene3D" id="1.10.10.60">
    <property type="entry name" value="Homeodomain-like"/>
    <property type="match status" value="1"/>
</dbReference>
<keyword evidence="7" id="KW-1185">Reference proteome</keyword>
<dbReference type="EMBL" id="PYYB01000001">
    <property type="protein sequence ID" value="PTL60724.1"/>
    <property type="molecule type" value="Genomic_DNA"/>
</dbReference>
<protein>
    <submittedName>
        <fullName evidence="6">AraC family transcriptional regulator</fullName>
    </submittedName>
</protein>
<feature type="domain" description="HTH araC/xylS-type" evidence="5">
    <location>
        <begin position="1"/>
        <end position="96"/>
    </location>
</feature>
<evidence type="ECO:0000256" key="2">
    <source>
        <dbReference type="ARBA" id="ARBA00023125"/>
    </source>
</evidence>
<proteinExistence type="predicted"/>
<dbReference type="OrthoDB" id="241790at2"/>